<keyword evidence="9" id="KW-0564">Palmitate</keyword>
<keyword evidence="6 12" id="KW-0732">Signal</keyword>
<reference evidence="13 14" key="1">
    <citation type="submission" date="2018-08" db="EMBL/GenBank/DDBJ databases">
        <title>Acidipila sp. 4G-K13, an acidobacterium isolated from forest soil.</title>
        <authorList>
            <person name="Gao Z.-H."/>
            <person name="Qiu L.-H."/>
        </authorList>
    </citation>
    <scope>NUCLEOTIDE SEQUENCE [LARGE SCALE GENOMIC DNA]</scope>
    <source>
        <strain evidence="13 14">4G-K13</strain>
    </source>
</reference>
<dbReference type="EMBL" id="QVQT01000005">
    <property type="protein sequence ID" value="RFU15853.1"/>
    <property type="molecule type" value="Genomic_DNA"/>
</dbReference>
<keyword evidence="14" id="KW-1185">Reference proteome</keyword>
<feature type="signal peptide" evidence="12">
    <location>
        <begin position="1"/>
        <end position="21"/>
    </location>
</feature>
<accession>A0A372IMP3</accession>
<evidence type="ECO:0000313" key="13">
    <source>
        <dbReference type="EMBL" id="RFU15853.1"/>
    </source>
</evidence>
<sequence length="90" mass="9756">MKLLRRSTASFGALAALAALAGCGHSPTFNILGSFFPAWLICMIAGIVLAAIVNGILAHYKLEKEIAWTIVTYPCLAAFFAFTLWLIFFS</sequence>
<dbReference type="Pfam" id="PF17090">
    <property type="entry name" value="Ytca"/>
    <property type="match status" value="1"/>
</dbReference>
<comment type="caution">
    <text evidence="13">The sequence shown here is derived from an EMBL/GenBank/DDBJ whole genome shotgun (WGS) entry which is preliminary data.</text>
</comment>
<feature type="transmembrane region" description="Helical" evidence="11">
    <location>
        <begin position="31"/>
        <end position="54"/>
    </location>
</feature>
<name>A0A372IMP3_9BACT</name>
<evidence type="ECO:0000256" key="3">
    <source>
        <dbReference type="ARBA" id="ARBA00021237"/>
    </source>
</evidence>
<evidence type="ECO:0000256" key="8">
    <source>
        <dbReference type="ARBA" id="ARBA00023136"/>
    </source>
</evidence>
<feature type="transmembrane region" description="Helical" evidence="11">
    <location>
        <begin position="66"/>
        <end position="88"/>
    </location>
</feature>
<evidence type="ECO:0000256" key="7">
    <source>
        <dbReference type="ARBA" id="ARBA00022989"/>
    </source>
</evidence>
<proteinExistence type="inferred from homology"/>
<evidence type="ECO:0000256" key="4">
    <source>
        <dbReference type="ARBA" id="ARBA00022475"/>
    </source>
</evidence>
<dbReference type="PROSITE" id="PS51257">
    <property type="entry name" value="PROKAR_LIPOPROTEIN"/>
    <property type="match status" value="1"/>
</dbReference>
<evidence type="ECO:0000313" key="14">
    <source>
        <dbReference type="Proteomes" id="UP000264702"/>
    </source>
</evidence>
<comment type="subcellular location">
    <subcellularLocation>
        <location evidence="1">Membrane</location>
        <topology evidence="1">Multi-pass membrane protein</topology>
    </subcellularLocation>
</comment>
<dbReference type="InterPro" id="IPR031381">
    <property type="entry name" value="YtcA"/>
</dbReference>
<dbReference type="AlphaFoldDB" id="A0A372IMP3"/>
<keyword evidence="10" id="KW-0449">Lipoprotein</keyword>
<keyword evidence="8 11" id="KW-0472">Membrane</keyword>
<gene>
    <name evidence="13" type="ORF">D0Y96_15605</name>
</gene>
<dbReference type="Proteomes" id="UP000264702">
    <property type="component" value="Unassembled WGS sequence"/>
</dbReference>
<keyword evidence="4" id="KW-1003">Cell membrane</keyword>
<protein>
    <recommendedName>
        <fullName evidence="3">Uncharacterized protein YtcA</fullName>
    </recommendedName>
</protein>
<dbReference type="OrthoDB" id="123105at2"/>
<keyword evidence="7 11" id="KW-1133">Transmembrane helix</keyword>
<organism evidence="13 14">
    <name type="scientific">Paracidobacterium acidisoli</name>
    <dbReference type="NCBI Taxonomy" id="2303751"/>
    <lineage>
        <taxon>Bacteria</taxon>
        <taxon>Pseudomonadati</taxon>
        <taxon>Acidobacteriota</taxon>
        <taxon>Terriglobia</taxon>
        <taxon>Terriglobales</taxon>
        <taxon>Acidobacteriaceae</taxon>
        <taxon>Paracidobacterium</taxon>
    </lineage>
</organism>
<evidence type="ECO:0000256" key="12">
    <source>
        <dbReference type="SAM" id="SignalP"/>
    </source>
</evidence>
<feature type="chain" id="PRO_5017084271" description="Uncharacterized protein YtcA" evidence="12">
    <location>
        <begin position="22"/>
        <end position="90"/>
    </location>
</feature>
<dbReference type="RefSeq" id="WP_117301694.1">
    <property type="nucleotide sequence ID" value="NZ_QVQT02000005.1"/>
</dbReference>
<comment type="similarity">
    <text evidence="2">Belongs to the YtcA family.</text>
</comment>
<evidence type="ECO:0000256" key="5">
    <source>
        <dbReference type="ARBA" id="ARBA00022692"/>
    </source>
</evidence>
<evidence type="ECO:0000256" key="9">
    <source>
        <dbReference type="ARBA" id="ARBA00023139"/>
    </source>
</evidence>
<evidence type="ECO:0000256" key="6">
    <source>
        <dbReference type="ARBA" id="ARBA00022729"/>
    </source>
</evidence>
<dbReference type="GO" id="GO:0016020">
    <property type="term" value="C:membrane"/>
    <property type="evidence" value="ECO:0007669"/>
    <property type="project" value="UniProtKB-SubCell"/>
</dbReference>
<evidence type="ECO:0000256" key="1">
    <source>
        <dbReference type="ARBA" id="ARBA00004141"/>
    </source>
</evidence>
<evidence type="ECO:0000256" key="11">
    <source>
        <dbReference type="SAM" id="Phobius"/>
    </source>
</evidence>
<evidence type="ECO:0000256" key="10">
    <source>
        <dbReference type="ARBA" id="ARBA00023288"/>
    </source>
</evidence>
<evidence type="ECO:0000256" key="2">
    <source>
        <dbReference type="ARBA" id="ARBA00008208"/>
    </source>
</evidence>
<keyword evidence="5 11" id="KW-0812">Transmembrane</keyword>